<dbReference type="EMBL" id="FOZW01000003">
    <property type="protein sequence ID" value="SFS66710.1"/>
    <property type="molecule type" value="Genomic_DNA"/>
</dbReference>
<feature type="transmembrane region" description="Helical" evidence="6">
    <location>
        <begin position="181"/>
        <end position="201"/>
    </location>
</feature>
<sequence length="504" mass="52726">MTESKPRAARSASQHDSGQDWPTLDKDLGRMSLIESAALHTARPLIGVGVSLLFVAIVTAIVALATGELQGTLMIAIAAAFAAYMALNIGANDVANNMGPAVGANALSMAGAIAIAALCETAGALLAGGEVVSTISSGILAQGEITDGAHFVQAMMSAMLAAAVWINTATVLRAPVSTTHAVVGGVMGAGIAAAGFGTVNWPTMSAIAASWVISPIMGGVIAAGVLAFIKWKIMYVPDRIAAARIWLPVLIGVMAGTFACYLALKALRQVVHLDLHEAALVGFGVGLLSWRVSVPLVRRRSEGMENRNASLKVLFRMPLVISAALLSFAHGANDVANAVGPLGAIVRALQSREVAAEMTVIPYWVLMIGALGISCGLIFFGPRMIRLVGSQITKLNPMRAYCVALSAALTVILASWLGLPVSSTHIAVGGVFGVGFYREWYMARRARTEGATRSTKLLPIEERQRRKLVRRSHLTTIIAAWLVTVPASALLSALCFLLITTLFG</sequence>
<keyword evidence="6" id="KW-0592">Phosphate transport</keyword>
<name>A0A1I6RQ19_9RHOB</name>
<dbReference type="PANTHER" id="PTHR11101">
    <property type="entry name" value="PHOSPHATE TRANSPORTER"/>
    <property type="match status" value="1"/>
</dbReference>
<comment type="subcellular location">
    <subcellularLocation>
        <location evidence="1 6">Membrane</location>
        <topology evidence="1 6">Multi-pass membrane protein</topology>
    </subcellularLocation>
</comment>
<dbReference type="Pfam" id="PF01384">
    <property type="entry name" value="PHO4"/>
    <property type="match status" value="1"/>
</dbReference>
<evidence type="ECO:0000256" key="2">
    <source>
        <dbReference type="ARBA" id="ARBA00022448"/>
    </source>
</evidence>
<dbReference type="GO" id="GO:0016020">
    <property type="term" value="C:membrane"/>
    <property type="evidence" value="ECO:0007669"/>
    <property type="project" value="UniProtKB-SubCell"/>
</dbReference>
<comment type="similarity">
    <text evidence="6">Belongs to the inorganic phosphate transporter (PiT) (TC 2.A.20) family.</text>
</comment>
<evidence type="ECO:0000256" key="4">
    <source>
        <dbReference type="ARBA" id="ARBA00022989"/>
    </source>
</evidence>
<feature type="transmembrane region" description="Helical" evidence="6">
    <location>
        <begin position="425"/>
        <end position="443"/>
    </location>
</feature>
<feature type="transmembrane region" description="Helical" evidence="6">
    <location>
        <begin position="207"/>
        <end position="229"/>
    </location>
</feature>
<feature type="transmembrane region" description="Helical" evidence="6">
    <location>
        <begin position="400"/>
        <end position="419"/>
    </location>
</feature>
<feature type="transmembrane region" description="Helical" evidence="6">
    <location>
        <begin position="71"/>
        <end position="90"/>
    </location>
</feature>
<dbReference type="Proteomes" id="UP000199392">
    <property type="component" value="Unassembled WGS sequence"/>
</dbReference>
<keyword evidence="2 6" id="KW-0813">Transport</keyword>
<evidence type="ECO:0000256" key="1">
    <source>
        <dbReference type="ARBA" id="ARBA00004141"/>
    </source>
</evidence>
<reference evidence="9" key="1">
    <citation type="submission" date="2016-10" db="EMBL/GenBank/DDBJ databases">
        <authorList>
            <person name="Varghese N."/>
            <person name="Submissions S."/>
        </authorList>
    </citation>
    <scope>NUCLEOTIDE SEQUENCE [LARGE SCALE GENOMIC DNA]</scope>
    <source>
        <strain evidence="9">DSM 26894</strain>
    </source>
</reference>
<keyword evidence="3 6" id="KW-0812">Transmembrane</keyword>
<feature type="transmembrane region" description="Helical" evidence="6">
    <location>
        <begin position="45"/>
        <end position="65"/>
    </location>
</feature>
<feature type="transmembrane region" description="Helical" evidence="6">
    <location>
        <begin position="270"/>
        <end position="292"/>
    </location>
</feature>
<feature type="transmembrane region" description="Helical" evidence="6">
    <location>
        <begin position="474"/>
        <end position="499"/>
    </location>
</feature>
<dbReference type="GO" id="GO:0035435">
    <property type="term" value="P:phosphate ion transmembrane transport"/>
    <property type="evidence" value="ECO:0007669"/>
    <property type="project" value="TreeGrafter"/>
</dbReference>
<dbReference type="OrthoDB" id="9779554at2"/>
<organism evidence="8 9">
    <name type="scientific">Alloyangia pacifica</name>
    <dbReference type="NCBI Taxonomy" id="311180"/>
    <lineage>
        <taxon>Bacteria</taxon>
        <taxon>Pseudomonadati</taxon>
        <taxon>Pseudomonadota</taxon>
        <taxon>Alphaproteobacteria</taxon>
        <taxon>Rhodobacterales</taxon>
        <taxon>Roseobacteraceae</taxon>
        <taxon>Alloyangia</taxon>
    </lineage>
</organism>
<dbReference type="AlphaFoldDB" id="A0A1I6RQ19"/>
<feature type="transmembrane region" description="Helical" evidence="6">
    <location>
        <begin position="148"/>
        <end position="169"/>
    </location>
</feature>
<dbReference type="InterPro" id="IPR001204">
    <property type="entry name" value="Phos_transporter"/>
</dbReference>
<feature type="transmembrane region" description="Helical" evidence="6">
    <location>
        <begin position="102"/>
        <end position="128"/>
    </location>
</feature>
<keyword evidence="5 6" id="KW-0472">Membrane</keyword>
<dbReference type="PANTHER" id="PTHR11101:SF80">
    <property type="entry name" value="PHOSPHATE TRANSPORTER"/>
    <property type="match status" value="1"/>
</dbReference>
<feature type="region of interest" description="Disordered" evidence="7">
    <location>
        <begin position="1"/>
        <end position="23"/>
    </location>
</feature>
<gene>
    <name evidence="8" type="ORF">SAMN04488050_103273</name>
</gene>
<evidence type="ECO:0000313" key="8">
    <source>
        <dbReference type="EMBL" id="SFS66710.1"/>
    </source>
</evidence>
<evidence type="ECO:0000313" key="9">
    <source>
        <dbReference type="Proteomes" id="UP000199392"/>
    </source>
</evidence>
<keyword evidence="9" id="KW-1185">Reference proteome</keyword>
<dbReference type="GO" id="GO:0005315">
    <property type="term" value="F:phosphate transmembrane transporter activity"/>
    <property type="evidence" value="ECO:0007669"/>
    <property type="project" value="InterPro"/>
</dbReference>
<feature type="transmembrane region" description="Helical" evidence="6">
    <location>
        <begin position="313"/>
        <end position="332"/>
    </location>
</feature>
<dbReference type="STRING" id="311180.SAMN04488050_103273"/>
<accession>A0A1I6RQ19</accession>
<evidence type="ECO:0000256" key="6">
    <source>
        <dbReference type="RuleBase" id="RU363058"/>
    </source>
</evidence>
<dbReference type="RefSeq" id="WP_092422974.1">
    <property type="nucleotide sequence ID" value="NZ_FNCL01000003.1"/>
</dbReference>
<keyword evidence="4 6" id="KW-1133">Transmembrane helix</keyword>
<feature type="transmembrane region" description="Helical" evidence="6">
    <location>
        <begin position="241"/>
        <end position="264"/>
    </location>
</feature>
<proteinExistence type="inferred from homology"/>
<evidence type="ECO:0000256" key="7">
    <source>
        <dbReference type="SAM" id="MobiDB-lite"/>
    </source>
</evidence>
<evidence type="ECO:0000256" key="5">
    <source>
        <dbReference type="ARBA" id="ARBA00023136"/>
    </source>
</evidence>
<protein>
    <recommendedName>
        <fullName evidence="6">Phosphate transporter</fullName>
    </recommendedName>
</protein>
<feature type="transmembrane region" description="Helical" evidence="6">
    <location>
        <begin position="361"/>
        <end position="380"/>
    </location>
</feature>
<evidence type="ECO:0000256" key="3">
    <source>
        <dbReference type="ARBA" id="ARBA00022692"/>
    </source>
</evidence>